<evidence type="ECO:0000313" key="2">
    <source>
        <dbReference type="Proteomes" id="UP000092932"/>
    </source>
</evidence>
<accession>A0A1B2ABW2</accession>
<keyword evidence="2" id="KW-1185">Reference proteome</keyword>
<dbReference type="EMBL" id="CP016591">
    <property type="protein sequence ID" value="ANY19649.1"/>
    <property type="molecule type" value="Genomic_DNA"/>
</dbReference>
<sequence length="231" mass="26162">MRKVQNFGDDRNKGWCVHCGGPNETRDHGPPLIFLDDPLPRDLPTSPSCLDCNQSFSSDEAYVAALIECVLAGCADPSAIERPKVAALLRRRKSLQSDLRSARSERHGRTFHQADEKRIKSVVLKLGRCHVAHELNEPRPDEPRSVWWRPIMLLTAGQLDHFEHGDDGALVPWPEVGSRAMMRMMMEGTNVFGSGWLEVQQGRYRFLVSQDGGLRVRMVIREYLACEVAWD</sequence>
<gene>
    <name evidence="1" type="ORF">A6F68_01130</name>
</gene>
<reference evidence="1 2" key="1">
    <citation type="submission" date="2016-07" db="EMBL/GenBank/DDBJ databases">
        <title>Complete genome sequence of Altererythrobacter dongtanensis KCTC 22672, a type strain with esterase isolated from tidal flat.</title>
        <authorList>
            <person name="Cheng H."/>
            <person name="Wu Y.-H."/>
            <person name="Zhou P."/>
            <person name="Huo Y.-Y."/>
            <person name="Wang C.-S."/>
            <person name="Xu X.-W."/>
        </authorList>
    </citation>
    <scope>NUCLEOTIDE SEQUENCE [LARGE SCALE GENOMIC DNA]</scope>
    <source>
        <strain evidence="1 2">KCTC 22672</strain>
    </source>
</reference>
<protein>
    <recommendedName>
        <fullName evidence="3">HNH endonuclease 5 domain-containing protein</fullName>
    </recommendedName>
</protein>
<name>A0A1B2ABW2_9SPHN</name>
<proteinExistence type="predicted"/>
<evidence type="ECO:0000313" key="1">
    <source>
        <dbReference type="EMBL" id="ANY19649.1"/>
    </source>
</evidence>
<dbReference type="Proteomes" id="UP000092932">
    <property type="component" value="Chromosome"/>
</dbReference>
<organism evidence="1 2">
    <name type="scientific">Tsuneonella dongtanensis</name>
    <dbReference type="NCBI Taxonomy" id="692370"/>
    <lineage>
        <taxon>Bacteria</taxon>
        <taxon>Pseudomonadati</taxon>
        <taxon>Pseudomonadota</taxon>
        <taxon>Alphaproteobacteria</taxon>
        <taxon>Sphingomonadales</taxon>
        <taxon>Erythrobacteraceae</taxon>
        <taxon>Tsuneonella</taxon>
    </lineage>
</organism>
<dbReference type="KEGG" id="ado:A6F68_01130"/>
<evidence type="ECO:0008006" key="3">
    <source>
        <dbReference type="Google" id="ProtNLM"/>
    </source>
</evidence>
<dbReference type="AlphaFoldDB" id="A0A1B2ABW2"/>